<sequence>MDENQKAFYYFSYKSQLAAQSTRSQISLSQSQEQASMAFQSRIKIQKKDPLALKRKLSPAELIPLDEEILELYDDFSRNYQLLGHINQADTYYKKQSPFDLILSPPIKSVKSARSFDSEELFCEQKNKLIIERFKFYYFRLKIKGRPSPLSLCFNFTERVVGLKIYLSTKAEFPSSFNADQFVQSKYATLISQHGHNKFHENYLYISIHCETDTRLNIKIQFGKQSLNQTENLSRKLKSEINEQQLPDIQIEESQFKKSIFMNKDKIVRNLNVTQNCMNKKFKFLFDLQSERISKQKSALQNKKIVSREFQLQKLLKYQTRQLIPEYRKYERTFKQNNSVLQNTQMNWFQIVFVLQLADALYQSLHEIKKAYHIRASGMLLAWRWKINILLVIKRNGNTIQERSLHQSKMVFKTYAKFIKKTIKVQASQVLQSVLIQTFPVISLKNRMLKFRSLVLKVQVKFRWLKYQKRLFYDRFWKNINQVYFQVLNELQNKGKQNLEKPALLKRSSIYLIDTNTMIPLVESYLFQIKKNWLEYIHFKRIKRYSIYSFQFPSQFDRLKAVAFQIKEPKLFRDPSINDLTLIIEQYALIKNLI</sequence>
<reference evidence="1" key="1">
    <citation type="submission" date="2021-01" db="EMBL/GenBank/DDBJ databases">
        <authorList>
            <consortium name="Genoscope - CEA"/>
            <person name="William W."/>
        </authorList>
    </citation>
    <scope>NUCLEOTIDE SEQUENCE</scope>
</reference>
<keyword evidence="2" id="KW-1185">Reference proteome</keyword>
<evidence type="ECO:0000313" key="1">
    <source>
        <dbReference type="EMBL" id="CAD8131988.1"/>
    </source>
</evidence>
<gene>
    <name evidence="1" type="ORF">PPENT_87.1.T0010386</name>
</gene>
<organism evidence="1 2">
    <name type="scientific">Paramecium pentaurelia</name>
    <dbReference type="NCBI Taxonomy" id="43138"/>
    <lineage>
        <taxon>Eukaryota</taxon>
        <taxon>Sar</taxon>
        <taxon>Alveolata</taxon>
        <taxon>Ciliophora</taxon>
        <taxon>Intramacronucleata</taxon>
        <taxon>Oligohymenophorea</taxon>
        <taxon>Peniculida</taxon>
        <taxon>Parameciidae</taxon>
        <taxon>Paramecium</taxon>
    </lineage>
</organism>
<accession>A0A8S1RV93</accession>
<name>A0A8S1RV93_9CILI</name>
<proteinExistence type="predicted"/>
<dbReference type="AlphaFoldDB" id="A0A8S1RV93"/>
<protein>
    <submittedName>
        <fullName evidence="1">Uncharacterized protein</fullName>
    </submittedName>
</protein>
<dbReference type="OrthoDB" id="293577at2759"/>
<dbReference type="EMBL" id="CAJJDO010000001">
    <property type="protein sequence ID" value="CAD8131988.1"/>
    <property type="molecule type" value="Genomic_DNA"/>
</dbReference>
<comment type="caution">
    <text evidence="1">The sequence shown here is derived from an EMBL/GenBank/DDBJ whole genome shotgun (WGS) entry which is preliminary data.</text>
</comment>
<dbReference type="Proteomes" id="UP000689195">
    <property type="component" value="Unassembled WGS sequence"/>
</dbReference>
<evidence type="ECO:0000313" key="2">
    <source>
        <dbReference type="Proteomes" id="UP000689195"/>
    </source>
</evidence>